<name>A0ABQ3H3M3_9NEIS</name>
<dbReference type="InterPro" id="IPR044922">
    <property type="entry name" value="DUF2063_N_sf"/>
</dbReference>
<feature type="domain" description="Putative DNA-binding" evidence="1">
    <location>
        <begin position="19"/>
        <end position="93"/>
    </location>
</feature>
<evidence type="ECO:0000313" key="2">
    <source>
        <dbReference type="EMBL" id="GHD66904.1"/>
    </source>
</evidence>
<sequence>MLNYADTLAGFAHTLENEAADAGCVSAATRRNLAIYRNNVRLNRIDALESAFPTVLALVGRDWFRAMARAYVGAEPAASANLHDDGWALGAFLDGFGPAQTLPYLADVARFDWARHRAWFAEDAAALDPVALAGIDPERFARQRLHLHPSLALVVSGWPLADIAAMHDGGPPAQPDAGGQSVLVWREGWCALTADEAGWLGRLLAGDELGDALASAADDPNPLLARLFSTGLVCALEEGGT</sequence>
<dbReference type="Proteomes" id="UP000604737">
    <property type="component" value="Unassembled WGS sequence"/>
</dbReference>
<dbReference type="Pfam" id="PF09836">
    <property type="entry name" value="DUF2063"/>
    <property type="match status" value="1"/>
</dbReference>
<evidence type="ECO:0000313" key="3">
    <source>
        <dbReference type="Proteomes" id="UP000604737"/>
    </source>
</evidence>
<dbReference type="Gene3D" id="1.10.150.690">
    <property type="entry name" value="DUF2063"/>
    <property type="match status" value="1"/>
</dbReference>
<dbReference type="RefSeq" id="WP_189461698.1">
    <property type="nucleotide sequence ID" value="NZ_BMYO01000008.1"/>
</dbReference>
<comment type="caution">
    <text evidence="2">The sequence shown here is derived from an EMBL/GenBank/DDBJ whole genome shotgun (WGS) entry which is preliminary data.</text>
</comment>
<reference evidence="3" key="1">
    <citation type="journal article" date="2019" name="Int. J. Syst. Evol. Microbiol.">
        <title>The Global Catalogue of Microorganisms (GCM) 10K type strain sequencing project: providing services to taxonomists for standard genome sequencing and annotation.</title>
        <authorList>
            <consortium name="The Broad Institute Genomics Platform"/>
            <consortium name="The Broad Institute Genome Sequencing Center for Infectious Disease"/>
            <person name="Wu L."/>
            <person name="Ma J."/>
        </authorList>
    </citation>
    <scope>NUCLEOTIDE SEQUENCE [LARGE SCALE GENOMIC DNA]</scope>
    <source>
        <strain evidence="3">KCTC 23701</strain>
    </source>
</reference>
<organism evidence="2 3">
    <name type="scientific">Jeongeupia chitinilytica</name>
    <dbReference type="NCBI Taxonomy" id="1041641"/>
    <lineage>
        <taxon>Bacteria</taxon>
        <taxon>Pseudomonadati</taxon>
        <taxon>Pseudomonadota</taxon>
        <taxon>Betaproteobacteria</taxon>
        <taxon>Neisseriales</taxon>
        <taxon>Chitinibacteraceae</taxon>
        <taxon>Jeongeupia</taxon>
    </lineage>
</organism>
<evidence type="ECO:0000259" key="1">
    <source>
        <dbReference type="Pfam" id="PF09836"/>
    </source>
</evidence>
<keyword evidence="3" id="KW-1185">Reference proteome</keyword>
<dbReference type="EMBL" id="BMYO01000008">
    <property type="protein sequence ID" value="GHD66904.1"/>
    <property type="molecule type" value="Genomic_DNA"/>
</dbReference>
<gene>
    <name evidence="2" type="ORF">GCM10007350_29820</name>
</gene>
<proteinExistence type="predicted"/>
<accession>A0ABQ3H3M3</accession>
<dbReference type="InterPro" id="IPR018640">
    <property type="entry name" value="DUF2063"/>
</dbReference>
<protein>
    <submittedName>
        <fullName evidence="2">DUF2063 domain-containing protein</fullName>
    </submittedName>
</protein>